<organism evidence="3 4">
    <name type="scientific">Sphaerobolus stellatus (strain SS14)</name>
    <dbReference type="NCBI Taxonomy" id="990650"/>
    <lineage>
        <taxon>Eukaryota</taxon>
        <taxon>Fungi</taxon>
        <taxon>Dikarya</taxon>
        <taxon>Basidiomycota</taxon>
        <taxon>Agaricomycotina</taxon>
        <taxon>Agaricomycetes</taxon>
        <taxon>Phallomycetidae</taxon>
        <taxon>Geastrales</taxon>
        <taxon>Sphaerobolaceae</taxon>
        <taxon>Sphaerobolus</taxon>
    </lineage>
</organism>
<dbReference type="OrthoDB" id="2799149at2759"/>
<feature type="coiled-coil region" evidence="1">
    <location>
        <begin position="200"/>
        <end position="227"/>
    </location>
</feature>
<evidence type="ECO:0000313" key="3">
    <source>
        <dbReference type="EMBL" id="KIJ31365.1"/>
    </source>
</evidence>
<evidence type="ECO:0000256" key="1">
    <source>
        <dbReference type="SAM" id="Coils"/>
    </source>
</evidence>
<feature type="region of interest" description="Disordered" evidence="2">
    <location>
        <begin position="1"/>
        <end position="63"/>
    </location>
</feature>
<reference evidence="3 4" key="1">
    <citation type="submission" date="2014-06" db="EMBL/GenBank/DDBJ databases">
        <title>Evolutionary Origins and Diversification of the Mycorrhizal Mutualists.</title>
        <authorList>
            <consortium name="DOE Joint Genome Institute"/>
            <consortium name="Mycorrhizal Genomics Consortium"/>
            <person name="Kohler A."/>
            <person name="Kuo A."/>
            <person name="Nagy L.G."/>
            <person name="Floudas D."/>
            <person name="Copeland A."/>
            <person name="Barry K.W."/>
            <person name="Cichocki N."/>
            <person name="Veneault-Fourrey C."/>
            <person name="LaButti K."/>
            <person name="Lindquist E.A."/>
            <person name="Lipzen A."/>
            <person name="Lundell T."/>
            <person name="Morin E."/>
            <person name="Murat C."/>
            <person name="Riley R."/>
            <person name="Ohm R."/>
            <person name="Sun H."/>
            <person name="Tunlid A."/>
            <person name="Henrissat B."/>
            <person name="Grigoriev I.V."/>
            <person name="Hibbett D.S."/>
            <person name="Martin F."/>
        </authorList>
    </citation>
    <scope>NUCLEOTIDE SEQUENCE [LARGE SCALE GENOMIC DNA]</scope>
    <source>
        <strain evidence="3 4">SS14</strain>
    </source>
</reference>
<accession>A0A0C9V1N0</accession>
<name>A0A0C9V1N0_SPHS4</name>
<protein>
    <submittedName>
        <fullName evidence="3">Unplaced genomic scaffold SPHSTscaffold_169, whole genome shotgun sequence</fullName>
    </submittedName>
</protein>
<keyword evidence="4" id="KW-1185">Reference proteome</keyword>
<feature type="region of interest" description="Disordered" evidence="2">
    <location>
        <begin position="522"/>
        <end position="554"/>
    </location>
</feature>
<dbReference type="HOGENOM" id="CLU_012886_1_1_1"/>
<evidence type="ECO:0000313" key="4">
    <source>
        <dbReference type="Proteomes" id="UP000054279"/>
    </source>
</evidence>
<proteinExistence type="predicted"/>
<dbReference type="EMBL" id="KN837244">
    <property type="protein sequence ID" value="KIJ31365.1"/>
    <property type="molecule type" value="Genomic_DNA"/>
</dbReference>
<dbReference type="AlphaFoldDB" id="A0A0C9V1N0"/>
<sequence>MIESAPVSGAEERARMTCSRVPGDQYSQAPLPQNIPKDIPNTARGEQNEDSQPRHGSEAHTVYAHDTPEVPVRDTSRARLTFDIHVTEHTHVNPTESMRLRSNASPITTRREPLSGNTCDRPSLSAYRGVQGIPESIEHSRCSMTEQQSIDMNALREEIKTTISATIKDKLRSDADSVTTVSHTISALDANAQYWSDLSNKATRRSCRALELQLQLTEEKVNNLLHEEAPEEALLEAAREVRNVHFQLDQSTRLREAGLMPEQQVRFSVTTGRNVNSPSRNYGVNPINEVHTPQPEGNAPSVWQGTPALSISAQLDGAVVDMMSEYSGIQQMVRQAVLSASHEEEPEKSFLAKAGVKMGSPPTYSGNVQLQFLGQCLTDEAQEWFYRQVERFDREIKHWDLESVMMGLQKWFMPTLSLNKVAGGYDRLMQGSMTVQQLHQQLTKLAKQMVELPDAYSYRRRFMDALKPDIRDTVLKKGFTAEFSKIDELVEQAVTLDNAKCYTSGYNSSSYANRTTSSAEHSCAQHATTSNKSSDTNAGTPNQHKSGSNPVQNRMTTQLLLAGGGKCEK</sequence>
<evidence type="ECO:0000256" key="2">
    <source>
        <dbReference type="SAM" id="MobiDB-lite"/>
    </source>
</evidence>
<dbReference type="Proteomes" id="UP000054279">
    <property type="component" value="Unassembled WGS sequence"/>
</dbReference>
<gene>
    <name evidence="3" type="ORF">M422DRAFT_267040</name>
</gene>
<keyword evidence="1" id="KW-0175">Coiled coil</keyword>